<proteinExistence type="inferred from homology"/>
<dbReference type="GO" id="GO:0016020">
    <property type="term" value="C:membrane"/>
    <property type="evidence" value="ECO:0007669"/>
    <property type="project" value="UniProtKB-SubCell"/>
</dbReference>
<dbReference type="CDD" id="cd15904">
    <property type="entry name" value="TSPO_MBR"/>
    <property type="match status" value="1"/>
</dbReference>
<dbReference type="PANTHER" id="PTHR10057">
    <property type="entry name" value="PERIPHERAL-TYPE BENZODIAZEPINE RECEPTOR"/>
    <property type="match status" value="1"/>
</dbReference>
<accession>A0ABD5UEB3</accession>
<organism evidence="7 8">
    <name type="scientific">Halorubrum trueperi</name>
    <dbReference type="NCBI Taxonomy" id="2004704"/>
    <lineage>
        <taxon>Archaea</taxon>
        <taxon>Methanobacteriati</taxon>
        <taxon>Methanobacteriota</taxon>
        <taxon>Stenosarchaea group</taxon>
        <taxon>Halobacteria</taxon>
        <taxon>Halobacteriales</taxon>
        <taxon>Haloferacaceae</taxon>
        <taxon>Halorubrum</taxon>
    </lineage>
</organism>
<evidence type="ECO:0000256" key="6">
    <source>
        <dbReference type="SAM" id="Phobius"/>
    </source>
</evidence>
<comment type="similarity">
    <text evidence="2">Belongs to the TspO/BZRP family.</text>
</comment>
<evidence type="ECO:0000313" key="8">
    <source>
        <dbReference type="Proteomes" id="UP001596333"/>
    </source>
</evidence>
<evidence type="ECO:0000256" key="4">
    <source>
        <dbReference type="ARBA" id="ARBA00022989"/>
    </source>
</evidence>
<name>A0ABD5UEB3_9EURY</name>
<dbReference type="RefSeq" id="WP_379763846.1">
    <property type="nucleotide sequence ID" value="NZ_JBHSXI010000001.1"/>
</dbReference>
<evidence type="ECO:0000313" key="7">
    <source>
        <dbReference type="EMBL" id="MFC6887611.1"/>
    </source>
</evidence>
<evidence type="ECO:0000256" key="1">
    <source>
        <dbReference type="ARBA" id="ARBA00004141"/>
    </source>
</evidence>
<gene>
    <name evidence="7" type="ORF">ACFQEY_00875</name>
</gene>
<evidence type="ECO:0000256" key="5">
    <source>
        <dbReference type="ARBA" id="ARBA00023136"/>
    </source>
</evidence>
<dbReference type="Proteomes" id="UP001596333">
    <property type="component" value="Unassembled WGS sequence"/>
</dbReference>
<sequence>MAPALRTRLPDRRDAALVVLAAIAVNLIGAIGVPFTATESAWFAALELPSYYPPSWAFGVVWPILYALLGAAAALVYLSDRRRSGDADGHAGFGISRDARVALGLFAVQLAVNVAWSPVFWGLERADLGLVVLALLVPLVLATMAAFTRVDRRSGLLLVPYFAWISFATALNYGIWALN</sequence>
<feature type="transmembrane region" description="Helical" evidence="6">
    <location>
        <begin position="155"/>
        <end position="176"/>
    </location>
</feature>
<dbReference type="InterPro" id="IPR038330">
    <property type="entry name" value="TspO/MBR-related_sf"/>
</dbReference>
<comment type="caution">
    <text evidence="7">The sequence shown here is derived from an EMBL/GenBank/DDBJ whole genome shotgun (WGS) entry which is preliminary data.</text>
</comment>
<dbReference type="Gene3D" id="1.20.1260.100">
    <property type="entry name" value="TspO/MBR protein"/>
    <property type="match status" value="1"/>
</dbReference>
<dbReference type="PANTHER" id="PTHR10057:SF0">
    <property type="entry name" value="TRANSLOCATOR PROTEIN"/>
    <property type="match status" value="1"/>
</dbReference>
<evidence type="ECO:0000256" key="3">
    <source>
        <dbReference type="ARBA" id="ARBA00022692"/>
    </source>
</evidence>
<dbReference type="AlphaFoldDB" id="A0ABD5UEB3"/>
<evidence type="ECO:0000256" key="2">
    <source>
        <dbReference type="ARBA" id="ARBA00007524"/>
    </source>
</evidence>
<keyword evidence="4 6" id="KW-1133">Transmembrane helix</keyword>
<feature type="transmembrane region" description="Helical" evidence="6">
    <location>
        <begin position="128"/>
        <end position="148"/>
    </location>
</feature>
<dbReference type="EMBL" id="JBHSXI010000001">
    <property type="protein sequence ID" value="MFC6887611.1"/>
    <property type="molecule type" value="Genomic_DNA"/>
</dbReference>
<reference evidence="7 8" key="1">
    <citation type="journal article" date="2019" name="Int. J. Syst. Evol. Microbiol.">
        <title>The Global Catalogue of Microorganisms (GCM) 10K type strain sequencing project: providing services to taxonomists for standard genome sequencing and annotation.</title>
        <authorList>
            <consortium name="The Broad Institute Genomics Platform"/>
            <consortium name="The Broad Institute Genome Sequencing Center for Infectious Disease"/>
            <person name="Wu L."/>
            <person name="Ma J."/>
        </authorList>
    </citation>
    <scope>NUCLEOTIDE SEQUENCE [LARGE SCALE GENOMIC DNA]</scope>
    <source>
        <strain evidence="7 8">Y73</strain>
    </source>
</reference>
<keyword evidence="5 6" id="KW-0472">Membrane</keyword>
<dbReference type="Pfam" id="PF03073">
    <property type="entry name" value="TspO_MBR"/>
    <property type="match status" value="1"/>
</dbReference>
<keyword evidence="8" id="KW-1185">Reference proteome</keyword>
<feature type="transmembrane region" description="Helical" evidence="6">
    <location>
        <begin position="15"/>
        <end position="36"/>
    </location>
</feature>
<protein>
    <submittedName>
        <fullName evidence="7">TspO/MBR family protein</fullName>
    </submittedName>
</protein>
<feature type="transmembrane region" description="Helical" evidence="6">
    <location>
        <begin position="56"/>
        <end position="78"/>
    </location>
</feature>
<feature type="transmembrane region" description="Helical" evidence="6">
    <location>
        <begin position="99"/>
        <end position="116"/>
    </location>
</feature>
<dbReference type="InterPro" id="IPR004307">
    <property type="entry name" value="TspO_MBR"/>
</dbReference>
<dbReference type="FunFam" id="1.20.1260.100:FF:000001">
    <property type="entry name" value="translocator protein 2"/>
    <property type="match status" value="1"/>
</dbReference>
<comment type="subcellular location">
    <subcellularLocation>
        <location evidence="1">Membrane</location>
        <topology evidence="1">Multi-pass membrane protein</topology>
    </subcellularLocation>
</comment>
<dbReference type="PIRSF" id="PIRSF005859">
    <property type="entry name" value="PBR"/>
    <property type="match status" value="1"/>
</dbReference>
<keyword evidence="3 6" id="KW-0812">Transmembrane</keyword>
<dbReference type="GO" id="GO:0033013">
    <property type="term" value="P:tetrapyrrole metabolic process"/>
    <property type="evidence" value="ECO:0007669"/>
    <property type="project" value="UniProtKB-ARBA"/>
</dbReference>